<feature type="region of interest" description="Disordered" evidence="1">
    <location>
        <begin position="124"/>
        <end position="143"/>
    </location>
</feature>
<sequence length="143" mass="13909">MSHIPASAMPHANAHHEDNAAGSPPSPSNKDAAENTGAVAQVTEQAQQAASTAAEAVKSAASSVSDTAGSAAAKTGEAVNKAATATSEAAKSVAGKVGALPTYAKLLGLAALVGGVAAAFAVPLLQEPEQTGRAKRKKSGKKA</sequence>
<keyword evidence="2" id="KW-0472">Membrane</keyword>
<proteinExistence type="predicted"/>
<evidence type="ECO:0000313" key="4">
    <source>
        <dbReference type="Proteomes" id="UP000546200"/>
    </source>
</evidence>
<protein>
    <submittedName>
        <fullName evidence="3">Cobalamin biosynthesis Mg chelatase CobN</fullName>
    </submittedName>
</protein>
<comment type="caution">
    <text evidence="3">The sequence shown here is derived from an EMBL/GenBank/DDBJ whole genome shotgun (WGS) entry which is preliminary data.</text>
</comment>
<dbReference type="RefSeq" id="WP_184054802.1">
    <property type="nucleotide sequence ID" value="NZ_JACIJK010000002.1"/>
</dbReference>
<keyword evidence="2" id="KW-0812">Transmembrane</keyword>
<evidence type="ECO:0000256" key="2">
    <source>
        <dbReference type="SAM" id="Phobius"/>
    </source>
</evidence>
<accession>A0A7W9BBU1</accession>
<feature type="region of interest" description="Disordered" evidence="1">
    <location>
        <begin position="1"/>
        <end position="47"/>
    </location>
</feature>
<dbReference type="Proteomes" id="UP000546200">
    <property type="component" value="Unassembled WGS sequence"/>
</dbReference>
<gene>
    <name evidence="3" type="ORF">FHS94_000759</name>
</gene>
<dbReference type="EMBL" id="JACIJK010000002">
    <property type="protein sequence ID" value="MBB5713936.1"/>
    <property type="molecule type" value="Genomic_DNA"/>
</dbReference>
<keyword evidence="4" id="KW-1185">Reference proteome</keyword>
<name>A0A7W9BBU1_9SPHN</name>
<dbReference type="AlphaFoldDB" id="A0A7W9BBU1"/>
<keyword evidence="2" id="KW-1133">Transmembrane helix</keyword>
<evidence type="ECO:0000256" key="1">
    <source>
        <dbReference type="SAM" id="MobiDB-lite"/>
    </source>
</evidence>
<evidence type="ECO:0000313" key="3">
    <source>
        <dbReference type="EMBL" id="MBB5713936.1"/>
    </source>
</evidence>
<feature type="transmembrane region" description="Helical" evidence="2">
    <location>
        <begin position="106"/>
        <end position="125"/>
    </location>
</feature>
<feature type="compositionally biased region" description="Low complexity" evidence="1">
    <location>
        <begin position="38"/>
        <end position="47"/>
    </location>
</feature>
<feature type="compositionally biased region" description="Basic residues" evidence="1">
    <location>
        <begin position="133"/>
        <end position="143"/>
    </location>
</feature>
<organism evidence="3 4">
    <name type="scientific">Sphingomonas aerophila</name>
    <dbReference type="NCBI Taxonomy" id="1344948"/>
    <lineage>
        <taxon>Bacteria</taxon>
        <taxon>Pseudomonadati</taxon>
        <taxon>Pseudomonadota</taxon>
        <taxon>Alphaproteobacteria</taxon>
        <taxon>Sphingomonadales</taxon>
        <taxon>Sphingomonadaceae</taxon>
        <taxon>Sphingomonas</taxon>
    </lineage>
</organism>
<reference evidence="3 4" key="1">
    <citation type="submission" date="2020-08" db="EMBL/GenBank/DDBJ databases">
        <title>Genomic Encyclopedia of Type Strains, Phase IV (KMG-IV): sequencing the most valuable type-strain genomes for metagenomic binning, comparative biology and taxonomic classification.</title>
        <authorList>
            <person name="Goeker M."/>
        </authorList>
    </citation>
    <scope>NUCLEOTIDE SEQUENCE [LARGE SCALE GENOMIC DNA]</scope>
    <source>
        <strain evidence="3 4">DSM 100044</strain>
    </source>
</reference>